<dbReference type="RefSeq" id="WP_322420629.1">
    <property type="nucleotide sequence ID" value="NZ_JAXQNN010000002.1"/>
</dbReference>
<protein>
    <submittedName>
        <fullName evidence="3">Helix-turn-helix transcriptional regulator</fullName>
    </submittedName>
</protein>
<proteinExistence type="predicted"/>
<reference evidence="3 4" key="1">
    <citation type="submission" date="2023-12" db="EMBL/GenBank/DDBJ databases">
        <title>Jeotgalibacillus haloalkaliphilus sp. nov., a novel salt-tolerant bacteria, isolated from the estuary of the Fenhe River into the Yellow River.</title>
        <authorList>
            <person name="Li Y."/>
        </authorList>
    </citation>
    <scope>NUCLEOTIDE SEQUENCE [LARGE SCALE GENOMIC DNA]</scope>
    <source>
        <strain evidence="3 4">HH7-29</strain>
    </source>
</reference>
<evidence type="ECO:0000259" key="2">
    <source>
        <dbReference type="PROSITE" id="PS50943"/>
    </source>
</evidence>
<organism evidence="3 4">
    <name type="scientific">Jeotgalibacillus haloalkalitolerans</name>
    <dbReference type="NCBI Taxonomy" id="3104292"/>
    <lineage>
        <taxon>Bacteria</taxon>
        <taxon>Bacillati</taxon>
        <taxon>Bacillota</taxon>
        <taxon>Bacilli</taxon>
        <taxon>Bacillales</taxon>
        <taxon>Caryophanaceae</taxon>
        <taxon>Jeotgalibacillus</taxon>
    </lineage>
</organism>
<dbReference type="PANTHER" id="PTHR46558:SF4">
    <property type="entry name" value="DNA-BIDING PHAGE PROTEIN"/>
    <property type="match status" value="1"/>
</dbReference>
<dbReference type="PANTHER" id="PTHR46558">
    <property type="entry name" value="TRACRIPTIONAL REGULATORY PROTEIN-RELATED-RELATED"/>
    <property type="match status" value="1"/>
</dbReference>
<dbReference type="Proteomes" id="UP001292084">
    <property type="component" value="Unassembled WGS sequence"/>
</dbReference>
<feature type="domain" description="HTH cro/C1-type" evidence="2">
    <location>
        <begin position="7"/>
        <end position="61"/>
    </location>
</feature>
<evidence type="ECO:0000313" key="3">
    <source>
        <dbReference type="EMBL" id="MDZ5711612.1"/>
    </source>
</evidence>
<gene>
    <name evidence="3" type="ORF">UFB30_05210</name>
</gene>
<dbReference type="SMART" id="SM00530">
    <property type="entry name" value="HTH_XRE"/>
    <property type="match status" value="1"/>
</dbReference>
<evidence type="ECO:0000256" key="1">
    <source>
        <dbReference type="ARBA" id="ARBA00023125"/>
    </source>
</evidence>
<name>A0ABU5KK20_9BACL</name>
<dbReference type="PROSITE" id="PS50943">
    <property type="entry name" value="HTH_CROC1"/>
    <property type="match status" value="1"/>
</dbReference>
<dbReference type="InterPro" id="IPR001387">
    <property type="entry name" value="Cro/C1-type_HTH"/>
</dbReference>
<dbReference type="SUPFAM" id="SSF47413">
    <property type="entry name" value="lambda repressor-like DNA-binding domains"/>
    <property type="match status" value="1"/>
</dbReference>
<keyword evidence="4" id="KW-1185">Reference proteome</keyword>
<comment type="caution">
    <text evidence="3">The sequence shown here is derived from an EMBL/GenBank/DDBJ whole genome shotgun (WGS) entry which is preliminary data.</text>
</comment>
<accession>A0ABU5KK20</accession>
<dbReference type="EMBL" id="JAXQNN010000002">
    <property type="protein sequence ID" value="MDZ5711612.1"/>
    <property type="molecule type" value="Genomic_DNA"/>
</dbReference>
<dbReference type="CDD" id="cd00093">
    <property type="entry name" value="HTH_XRE"/>
    <property type="match status" value="1"/>
</dbReference>
<dbReference type="Gene3D" id="1.10.260.40">
    <property type="entry name" value="lambda repressor-like DNA-binding domains"/>
    <property type="match status" value="1"/>
</dbReference>
<evidence type="ECO:0000313" key="4">
    <source>
        <dbReference type="Proteomes" id="UP001292084"/>
    </source>
</evidence>
<dbReference type="InterPro" id="IPR010982">
    <property type="entry name" value="Lambda_DNA-bd_dom_sf"/>
</dbReference>
<dbReference type="Pfam" id="PF01381">
    <property type="entry name" value="HTH_3"/>
    <property type="match status" value="1"/>
</dbReference>
<sequence>MKINENMRAIREARGLKQKAVAERIGVSAVTYSHYETGLRTPDPYRLKKIAEVLQEPIQSFFEENLNESENKQKVAN</sequence>
<keyword evidence="1" id="KW-0238">DNA-binding</keyword>